<evidence type="ECO:0000256" key="9">
    <source>
        <dbReference type="ARBA" id="ARBA00033070"/>
    </source>
</evidence>
<accession>A0A2M7CIJ4</accession>
<dbReference type="Proteomes" id="UP000229966">
    <property type="component" value="Unassembled WGS sequence"/>
</dbReference>
<proteinExistence type="inferred from homology"/>
<evidence type="ECO:0000256" key="11">
    <source>
        <dbReference type="SAM" id="MobiDB-lite"/>
    </source>
</evidence>
<dbReference type="InterPro" id="IPR011263">
    <property type="entry name" value="DNA-dir_RNA_pol_RpoA/D/Rpb3"/>
</dbReference>
<keyword evidence="7" id="KW-0804">Transcription</keyword>
<dbReference type="Pfam" id="PF01193">
    <property type="entry name" value="RNA_pol_L"/>
    <property type="match status" value="1"/>
</dbReference>
<evidence type="ECO:0000256" key="6">
    <source>
        <dbReference type="ARBA" id="ARBA00022695"/>
    </source>
</evidence>
<dbReference type="GO" id="GO:0003899">
    <property type="term" value="F:DNA-directed RNA polymerase activity"/>
    <property type="evidence" value="ECO:0007669"/>
    <property type="project" value="UniProtKB-EC"/>
</dbReference>
<comment type="catalytic activity">
    <reaction evidence="10">
        <text>RNA(n) + a ribonucleoside 5'-triphosphate = RNA(n+1) + diphosphate</text>
        <dbReference type="Rhea" id="RHEA:21248"/>
        <dbReference type="Rhea" id="RHEA-COMP:14527"/>
        <dbReference type="Rhea" id="RHEA-COMP:17342"/>
        <dbReference type="ChEBI" id="CHEBI:33019"/>
        <dbReference type="ChEBI" id="CHEBI:61557"/>
        <dbReference type="ChEBI" id="CHEBI:140395"/>
        <dbReference type="EC" id="2.7.7.6"/>
    </reaction>
</comment>
<evidence type="ECO:0000256" key="2">
    <source>
        <dbReference type="ARBA" id="ARBA00012418"/>
    </source>
</evidence>
<keyword evidence="5" id="KW-0808">Transferase</keyword>
<evidence type="ECO:0000256" key="3">
    <source>
        <dbReference type="ARBA" id="ARBA00015972"/>
    </source>
</evidence>
<comment type="similarity">
    <text evidence="1">Belongs to the RNA polymerase alpha chain family.</text>
</comment>
<dbReference type="CDD" id="cd06928">
    <property type="entry name" value="RNAP_alpha_NTD"/>
    <property type="match status" value="1"/>
</dbReference>
<evidence type="ECO:0000256" key="8">
    <source>
        <dbReference type="ARBA" id="ARBA00032524"/>
    </source>
</evidence>
<feature type="compositionally biased region" description="Low complexity" evidence="11">
    <location>
        <begin position="254"/>
        <end position="264"/>
    </location>
</feature>
<dbReference type="GO" id="GO:0000428">
    <property type="term" value="C:DNA-directed RNA polymerase complex"/>
    <property type="evidence" value="ECO:0007669"/>
    <property type="project" value="UniProtKB-KW"/>
</dbReference>
<dbReference type="InterPro" id="IPR036643">
    <property type="entry name" value="RNApol_insert_sf"/>
</dbReference>
<feature type="region of interest" description="Disordered" evidence="11">
    <location>
        <begin position="238"/>
        <end position="264"/>
    </location>
</feature>
<dbReference type="InterPro" id="IPR036603">
    <property type="entry name" value="RBP11-like"/>
</dbReference>
<dbReference type="GO" id="GO:0046983">
    <property type="term" value="F:protein dimerization activity"/>
    <property type="evidence" value="ECO:0007669"/>
    <property type="project" value="InterPro"/>
</dbReference>
<feature type="domain" description="DNA-directed RNA polymerase RpoA/D/Rpb3-type" evidence="12">
    <location>
        <begin position="29"/>
        <end position="236"/>
    </location>
</feature>
<dbReference type="GO" id="GO:0006351">
    <property type="term" value="P:DNA-templated transcription"/>
    <property type="evidence" value="ECO:0007669"/>
    <property type="project" value="InterPro"/>
</dbReference>
<name>A0A2M7CIJ4_9BACT</name>
<dbReference type="InterPro" id="IPR011262">
    <property type="entry name" value="DNA-dir_RNA_pol_insert"/>
</dbReference>
<evidence type="ECO:0000256" key="1">
    <source>
        <dbReference type="ARBA" id="ARBA00007123"/>
    </source>
</evidence>
<evidence type="ECO:0000256" key="5">
    <source>
        <dbReference type="ARBA" id="ARBA00022679"/>
    </source>
</evidence>
<dbReference type="Pfam" id="PF01000">
    <property type="entry name" value="RNA_pol_A_bac"/>
    <property type="match status" value="1"/>
</dbReference>
<keyword evidence="6" id="KW-0548">Nucleotidyltransferase</keyword>
<gene>
    <name evidence="13" type="primary">rpoA</name>
    <name evidence="13" type="ORF">COS38_01460</name>
</gene>
<reference evidence="14" key="1">
    <citation type="submission" date="2017-09" db="EMBL/GenBank/DDBJ databases">
        <title>Depth-based differentiation of microbial function through sediment-hosted aquifers and enrichment of novel symbionts in the deep terrestrial subsurface.</title>
        <authorList>
            <person name="Probst A.J."/>
            <person name="Ladd B."/>
            <person name="Jarett J.K."/>
            <person name="Geller-Mcgrath D.E."/>
            <person name="Sieber C.M.K."/>
            <person name="Emerson J.B."/>
            <person name="Anantharaman K."/>
            <person name="Thomas B.C."/>
            <person name="Malmstrom R."/>
            <person name="Stieglmeier M."/>
            <person name="Klingl A."/>
            <person name="Woyke T."/>
            <person name="Ryan C.M."/>
            <person name="Banfield J.F."/>
        </authorList>
    </citation>
    <scope>NUCLEOTIDE SEQUENCE [LARGE SCALE GENOMIC DNA]</scope>
</reference>
<dbReference type="EMBL" id="PEUM01000039">
    <property type="protein sequence ID" value="PIV25454.1"/>
    <property type="molecule type" value="Genomic_DNA"/>
</dbReference>
<dbReference type="Gene3D" id="2.170.120.12">
    <property type="entry name" value="DNA-directed RNA polymerase, insert domain"/>
    <property type="match status" value="1"/>
</dbReference>
<dbReference type="SUPFAM" id="SSF55257">
    <property type="entry name" value="RBP11-like subunits of RNA polymerase"/>
    <property type="match status" value="1"/>
</dbReference>
<organism evidence="13 14">
    <name type="scientific">Candidatus Berkelbacteria bacterium CG03_land_8_20_14_0_80_40_36</name>
    <dbReference type="NCBI Taxonomy" id="1974509"/>
    <lineage>
        <taxon>Bacteria</taxon>
        <taxon>Candidatus Berkelbacteria</taxon>
    </lineage>
</organism>
<evidence type="ECO:0000259" key="12">
    <source>
        <dbReference type="SMART" id="SM00662"/>
    </source>
</evidence>
<evidence type="ECO:0000256" key="7">
    <source>
        <dbReference type="ARBA" id="ARBA00023163"/>
    </source>
</evidence>
<evidence type="ECO:0000313" key="13">
    <source>
        <dbReference type="EMBL" id="PIV25454.1"/>
    </source>
</evidence>
<evidence type="ECO:0000313" key="14">
    <source>
        <dbReference type="Proteomes" id="UP000229966"/>
    </source>
</evidence>
<dbReference type="GO" id="GO:0005737">
    <property type="term" value="C:cytoplasm"/>
    <property type="evidence" value="ECO:0007669"/>
    <property type="project" value="UniProtKB-ARBA"/>
</dbReference>
<dbReference type="SMART" id="SM00662">
    <property type="entry name" value="RPOLD"/>
    <property type="match status" value="1"/>
</dbReference>
<sequence>MPKRQGEKMPPINDLELMKVKTEKKEKNFGLLVIEPLMPGYGITLANSLRRVILASIEGSAITSVKINNCTHEFDTVRGVKEDLVELIMNLKSMRVKSNSDDEEVIKLKINGPKIVVAGDFAKNPQVEILEPEYYIAEVEKGGKLSIDATVSRGTGYLPTELREDGKLPLGHIAVDAIFTPIKKINYKVENTRVGQITNYDKITFEITTDGSIDPEIALSNGAKILTEYYSSILNQTKTEEKPDKKTRKKSTKKTTNAKAKNKK</sequence>
<keyword evidence="4 13" id="KW-0240">DNA-directed RNA polymerase</keyword>
<evidence type="ECO:0000256" key="10">
    <source>
        <dbReference type="ARBA" id="ARBA00048552"/>
    </source>
</evidence>
<dbReference type="GO" id="GO:0003677">
    <property type="term" value="F:DNA binding"/>
    <property type="evidence" value="ECO:0007669"/>
    <property type="project" value="InterPro"/>
</dbReference>
<dbReference type="EC" id="2.7.7.6" evidence="2"/>
<dbReference type="FunFam" id="2.170.120.12:FF:000001">
    <property type="entry name" value="DNA-directed RNA polymerase subunit alpha"/>
    <property type="match status" value="1"/>
</dbReference>
<dbReference type="SUPFAM" id="SSF56553">
    <property type="entry name" value="Insert subdomain of RNA polymerase alpha subunit"/>
    <property type="match status" value="1"/>
</dbReference>
<dbReference type="NCBIfam" id="TIGR02027">
    <property type="entry name" value="rpoA"/>
    <property type="match status" value="1"/>
</dbReference>
<dbReference type="Gene3D" id="3.30.1360.10">
    <property type="entry name" value="RNA polymerase, RBP11-like subunit"/>
    <property type="match status" value="1"/>
</dbReference>
<dbReference type="InterPro" id="IPR011773">
    <property type="entry name" value="DNA-dir_RpoA"/>
</dbReference>
<evidence type="ECO:0000256" key="4">
    <source>
        <dbReference type="ARBA" id="ARBA00022478"/>
    </source>
</evidence>
<comment type="caution">
    <text evidence="13">The sequence shown here is derived from an EMBL/GenBank/DDBJ whole genome shotgun (WGS) entry which is preliminary data.</text>
</comment>
<dbReference type="AlphaFoldDB" id="A0A2M7CIJ4"/>
<protein>
    <recommendedName>
        <fullName evidence="3">DNA-directed RNA polymerase subunit alpha</fullName>
        <ecNumber evidence="2">2.7.7.6</ecNumber>
    </recommendedName>
    <alternativeName>
        <fullName evidence="9">RNA polymerase subunit alpha</fullName>
    </alternativeName>
    <alternativeName>
        <fullName evidence="8">Transcriptase subunit alpha</fullName>
    </alternativeName>
</protein>